<comment type="caution">
    <text evidence="2">The sequence shown here is derived from an EMBL/GenBank/DDBJ whole genome shotgun (WGS) entry which is preliminary data.</text>
</comment>
<accession>A0ABD0JF50</accession>
<proteinExistence type="predicted"/>
<keyword evidence="3" id="KW-1185">Reference proteome</keyword>
<feature type="compositionally biased region" description="Low complexity" evidence="1">
    <location>
        <begin position="186"/>
        <end position="198"/>
    </location>
</feature>
<organism evidence="2 3">
    <name type="scientific">Batillaria attramentaria</name>
    <dbReference type="NCBI Taxonomy" id="370345"/>
    <lineage>
        <taxon>Eukaryota</taxon>
        <taxon>Metazoa</taxon>
        <taxon>Spiralia</taxon>
        <taxon>Lophotrochozoa</taxon>
        <taxon>Mollusca</taxon>
        <taxon>Gastropoda</taxon>
        <taxon>Caenogastropoda</taxon>
        <taxon>Sorbeoconcha</taxon>
        <taxon>Cerithioidea</taxon>
        <taxon>Batillariidae</taxon>
        <taxon>Batillaria</taxon>
    </lineage>
</organism>
<dbReference type="Proteomes" id="UP001519460">
    <property type="component" value="Unassembled WGS sequence"/>
</dbReference>
<evidence type="ECO:0000256" key="1">
    <source>
        <dbReference type="SAM" id="MobiDB-lite"/>
    </source>
</evidence>
<feature type="compositionally biased region" description="Polar residues" evidence="1">
    <location>
        <begin position="171"/>
        <end position="182"/>
    </location>
</feature>
<feature type="region of interest" description="Disordered" evidence="1">
    <location>
        <begin position="1"/>
        <end position="25"/>
    </location>
</feature>
<gene>
    <name evidence="2" type="ORF">BaRGS_00035127</name>
</gene>
<feature type="region of interest" description="Disordered" evidence="1">
    <location>
        <begin position="49"/>
        <end position="215"/>
    </location>
</feature>
<dbReference type="EMBL" id="JACVVK020000462">
    <property type="protein sequence ID" value="KAK7473649.1"/>
    <property type="molecule type" value="Genomic_DNA"/>
</dbReference>
<evidence type="ECO:0000313" key="3">
    <source>
        <dbReference type="Proteomes" id="UP001519460"/>
    </source>
</evidence>
<evidence type="ECO:0000313" key="2">
    <source>
        <dbReference type="EMBL" id="KAK7473649.1"/>
    </source>
</evidence>
<name>A0ABD0JF50_9CAEN</name>
<protein>
    <submittedName>
        <fullName evidence="2">Uncharacterized protein</fullName>
    </submittedName>
</protein>
<dbReference type="AlphaFoldDB" id="A0ABD0JF50"/>
<feature type="compositionally biased region" description="Basic residues" evidence="1">
    <location>
        <begin position="200"/>
        <end position="212"/>
    </location>
</feature>
<reference evidence="2 3" key="1">
    <citation type="journal article" date="2023" name="Sci. Data">
        <title>Genome assembly of the Korean intertidal mud-creeper Batillaria attramentaria.</title>
        <authorList>
            <person name="Patra A.K."/>
            <person name="Ho P.T."/>
            <person name="Jun S."/>
            <person name="Lee S.J."/>
            <person name="Kim Y."/>
            <person name="Won Y.J."/>
        </authorList>
    </citation>
    <scope>NUCLEOTIDE SEQUENCE [LARGE SCALE GENOMIC DNA]</scope>
    <source>
        <strain evidence="2">Wonlab-2016</strain>
    </source>
</reference>
<sequence>MPPEDFAASSDADKPSPGVTVLKPKPQQAVLTTSFSFSKLQRPRAFLADKLPVATWTPAQTCTRTSSSSSIDRESQAESPVQSAPLSKPVNLRGLERRDSNPGPPVMPRKVSLSDLQKSLQRTAAPYDQAEQPSLVKESDGGDVVGLRRQSLVRSRQTSALTDDGAEELPSQLQNTLTNGSETKSGKVSSSTDSSSSGAPKKRLAPRPRFNARRLTQDSNVPVVWQCSEDAKTEYKPRPLSTSFQNVQTGLTVSQTASSTGEPLRIDGTGVADDKYRSWAADFIKDRILLT</sequence>
<feature type="compositionally biased region" description="Polar residues" evidence="1">
    <location>
        <begin position="152"/>
        <end position="161"/>
    </location>
</feature>